<protein>
    <submittedName>
        <fullName evidence="2">Uncharacterized protein</fullName>
    </submittedName>
</protein>
<gene>
    <name evidence="2" type="ORF">Tco_0769852</name>
</gene>
<dbReference type="Proteomes" id="UP001151760">
    <property type="component" value="Unassembled WGS sequence"/>
</dbReference>
<keyword evidence="1" id="KW-0472">Membrane</keyword>
<reference evidence="2" key="1">
    <citation type="journal article" date="2022" name="Int. J. Mol. Sci.">
        <title>Draft Genome of Tanacetum Coccineum: Genomic Comparison of Closely Related Tanacetum-Family Plants.</title>
        <authorList>
            <person name="Yamashiro T."/>
            <person name="Shiraishi A."/>
            <person name="Nakayama K."/>
            <person name="Satake H."/>
        </authorList>
    </citation>
    <scope>NUCLEOTIDE SEQUENCE</scope>
</reference>
<evidence type="ECO:0000313" key="3">
    <source>
        <dbReference type="Proteomes" id="UP001151760"/>
    </source>
</evidence>
<dbReference type="EMBL" id="BQNB010011179">
    <property type="protein sequence ID" value="GJS87216.1"/>
    <property type="molecule type" value="Genomic_DNA"/>
</dbReference>
<keyword evidence="1" id="KW-1133">Transmembrane helix</keyword>
<organism evidence="2 3">
    <name type="scientific">Tanacetum coccineum</name>
    <dbReference type="NCBI Taxonomy" id="301880"/>
    <lineage>
        <taxon>Eukaryota</taxon>
        <taxon>Viridiplantae</taxon>
        <taxon>Streptophyta</taxon>
        <taxon>Embryophyta</taxon>
        <taxon>Tracheophyta</taxon>
        <taxon>Spermatophyta</taxon>
        <taxon>Magnoliopsida</taxon>
        <taxon>eudicotyledons</taxon>
        <taxon>Gunneridae</taxon>
        <taxon>Pentapetalae</taxon>
        <taxon>asterids</taxon>
        <taxon>campanulids</taxon>
        <taxon>Asterales</taxon>
        <taxon>Asteraceae</taxon>
        <taxon>Asteroideae</taxon>
        <taxon>Anthemideae</taxon>
        <taxon>Anthemidinae</taxon>
        <taxon>Tanacetum</taxon>
    </lineage>
</organism>
<reference evidence="2" key="2">
    <citation type="submission" date="2022-01" db="EMBL/GenBank/DDBJ databases">
        <authorList>
            <person name="Yamashiro T."/>
            <person name="Shiraishi A."/>
            <person name="Satake H."/>
            <person name="Nakayama K."/>
        </authorList>
    </citation>
    <scope>NUCLEOTIDE SEQUENCE</scope>
</reference>
<feature type="transmembrane region" description="Helical" evidence="1">
    <location>
        <begin position="108"/>
        <end position="133"/>
    </location>
</feature>
<sequence>MDGPNDQRETDDVVLLNLMSLRKIEKTQFKEVVSSSVISRHVSSLRVDSRIIPYHYRAQSIVMKMGFDDDKAQIPDDLYMGLRIPLQMYKYSLVMMRSACSCSYSRPLAMLVTGLVNLLVDGGIFITVVGLVLRVPDQFGIAEETDRSSKESHAYLKRRQIGTVFSMYGYNYMKENTMALCNSFDEALDYRIKAKRHVVSLGLWRALWVEDYVKAIPVAEENEWGFF</sequence>
<keyword evidence="3" id="KW-1185">Reference proteome</keyword>
<keyword evidence="1" id="KW-0812">Transmembrane</keyword>
<name>A0ABQ4ZBT2_9ASTR</name>
<accession>A0ABQ4ZBT2</accession>
<comment type="caution">
    <text evidence="2">The sequence shown here is derived from an EMBL/GenBank/DDBJ whole genome shotgun (WGS) entry which is preliminary data.</text>
</comment>
<evidence type="ECO:0000256" key="1">
    <source>
        <dbReference type="SAM" id="Phobius"/>
    </source>
</evidence>
<evidence type="ECO:0000313" key="2">
    <source>
        <dbReference type="EMBL" id="GJS87216.1"/>
    </source>
</evidence>
<proteinExistence type="predicted"/>